<organism evidence="2 3">
    <name type="scientific">Leucocoprinus leucothites</name>
    <dbReference type="NCBI Taxonomy" id="201217"/>
    <lineage>
        <taxon>Eukaryota</taxon>
        <taxon>Fungi</taxon>
        <taxon>Dikarya</taxon>
        <taxon>Basidiomycota</taxon>
        <taxon>Agaricomycotina</taxon>
        <taxon>Agaricomycetes</taxon>
        <taxon>Agaricomycetidae</taxon>
        <taxon>Agaricales</taxon>
        <taxon>Agaricineae</taxon>
        <taxon>Agaricaceae</taxon>
        <taxon>Leucocoprinus</taxon>
    </lineage>
</organism>
<evidence type="ECO:0000313" key="2">
    <source>
        <dbReference type="EMBL" id="KAF5350521.1"/>
    </source>
</evidence>
<dbReference type="Gene3D" id="1.20.1280.50">
    <property type="match status" value="1"/>
</dbReference>
<dbReference type="EMBL" id="JAACJO010000014">
    <property type="protein sequence ID" value="KAF5350521.1"/>
    <property type="molecule type" value="Genomic_DNA"/>
</dbReference>
<dbReference type="PROSITE" id="PS50181">
    <property type="entry name" value="FBOX"/>
    <property type="match status" value="1"/>
</dbReference>
<dbReference type="SUPFAM" id="SSF81383">
    <property type="entry name" value="F-box domain"/>
    <property type="match status" value="1"/>
</dbReference>
<evidence type="ECO:0000259" key="1">
    <source>
        <dbReference type="PROSITE" id="PS50181"/>
    </source>
</evidence>
<dbReference type="OrthoDB" id="3038182at2759"/>
<feature type="domain" description="F-box" evidence="1">
    <location>
        <begin position="75"/>
        <end position="129"/>
    </location>
</feature>
<evidence type="ECO:0000313" key="3">
    <source>
        <dbReference type="Proteomes" id="UP000559027"/>
    </source>
</evidence>
<dbReference type="Proteomes" id="UP000559027">
    <property type="component" value="Unassembled WGS sequence"/>
</dbReference>
<dbReference type="AlphaFoldDB" id="A0A8H5D0K6"/>
<keyword evidence="3" id="KW-1185">Reference proteome</keyword>
<protein>
    <recommendedName>
        <fullName evidence="1">F-box domain-containing protein</fullName>
    </recommendedName>
</protein>
<proteinExistence type="predicted"/>
<dbReference type="InterPro" id="IPR001810">
    <property type="entry name" value="F-box_dom"/>
</dbReference>
<dbReference type="InterPro" id="IPR036047">
    <property type="entry name" value="F-box-like_dom_sf"/>
</dbReference>
<accession>A0A8H5D0K6</accession>
<gene>
    <name evidence="2" type="ORF">D9756_008533</name>
</gene>
<sequence>MFSQYSLPTRTHTEAKQCLLCGSAQTTKFKYRSNLSGEGEACRLYHEVRDSEVLMEDVVPIQRVYLLRRYNAYSPATISKFPSEILVEIFEYAIQLSTFAHRHFSVVLSSVSSRWRELMHTTPFLWNCISIEFWNKSPKHLENRINLLRLYLRHSGTAALFVKVSYDHHALDGSQGSRLNTIFIDPTIDGTLTANLYRIRGLHLENASTRWLEYTPQLSSIESFRFKGKMSPYQGAPVISFAESHHLSELSLTDWSNINLGSGNLAHLTTIALESMEVTVCVSLLATCPNLVEYRCRSPKHPSVSSYFSYQPWNAVVTLKHLRVFEWEITEHDTLAPVEGAMFRYLHLPTLLSLRLYTRQYCRHPSVHLFCKHLPISLTRLHLSLHCGSEPEDTCLINSFPHDCDVRVLTLHSCGCLRSLEHVLKALEDIKRFPMLTHMVIDDKFKGRDRFGRQIELHAEFASLIHQMLIQRAKRAAFILGFFLKIVWFPVRWPTEVRRGLWELTHSGRFRLTIQEDMKPFNNLPHSYPPRYL</sequence>
<name>A0A8H5D0K6_9AGAR</name>
<reference evidence="2 3" key="1">
    <citation type="journal article" date="2020" name="ISME J.">
        <title>Uncovering the hidden diversity of litter-decomposition mechanisms in mushroom-forming fungi.</title>
        <authorList>
            <person name="Floudas D."/>
            <person name="Bentzer J."/>
            <person name="Ahren D."/>
            <person name="Johansson T."/>
            <person name="Persson P."/>
            <person name="Tunlid A."/>
        </authorList>
    </citation>
    <scope>NUCLEOTIDE SEQUENCE [LARGE SCALE GENOMIC DNA]</scope>
    <source>
        <strain evidence="2 3">CBS 146.42</strain>
    </source>
</reference>
<comment type="caution">
    <text evidence="2">The sequence shown here is derived from an EMBL/GenBank/DDBJ whole genome shotgun (WGS) entry which is preliminary data.</text>
</comment>